<evidence type="ECO:0000259" key="1">
    <source>
        <dbReference type="Pfam" id="PF01937"/>
    </source>
</evidence>
<gene>
    <name evidence="2" type="ORF">ENN50_00670</name>
</gene>
<comment type="caution">
    <text evidence="2">The sequence shown here is derived from an EMBL/GenBank/DDBJ whole genome shotgun (WGS) entry which is preliminary data.</text>
</comment>
<sequence>MDTTLDCIPCFMRQALKAGRLATENEHIHKQLLDYVASIVPDISPGMTPPEIGDGIYREVRRLTGVDDPFLELKQDNIREALDMLPQLEDLAARAADPLQTAVRIAIAGNVIDHGLQRDFLLENAVGEVLRQPFAVYDMDDFRSFLDNTSFVLYIGDNAGESVFDRVLISRLQKPVIYAVRDAPVINDVTMDDAIASGIDTMASIVSSGSTAPGAVPDRCSREFLELFGSAGLVISKGQGNYEALSGFGSNVFFLLRAKCPVIAGHLGVKVDDIVVKRNI</sequence>
<dbReference type="InterPro" id="IPR014444">
    <property type="entry name" value="PH1575-like"/>
</dbReference>
<dbReference type="InterPro" id="IPR036075">
    <property type="entry name" value="ARMT-1-like_metal-bd_sf"/>
</dbReference>
<accession>A0A831SQY7</accession>
<name>A0A831SQY7_PROAE</name>
<organism evidence="2">
    <name type="scientific">Prosthecochloris aestuarii</name>
    <dbReference type="NCBI Taxonomy" id="1102"/>
    <lineage>
        <taxon>Bacteria</taxon>
        <taxon>Pseudomonadati</taxon>
        <taxon>Chlorobiota</taxon>
        <taxon>Chlorobiia</taxon>
        <taxon>Chlorobiales</taxon>
        <taxon>Chlorobiaceae</taxon>
        <taxon>Prosthecochloris</taxon>
    </lineage>
</organism>
<dbReference type="InterPro" id="IPR002791">
    <property type="entry name" value="ARMT1-like_metal-bd"/>
</dbReference>
<dbReference type="EMBL" id="DSBW01000014">
    <property type="protein sequence ID" value="HED30213.1"/>
    <property type="molecule type" value="Genomic_DNA"/>
</dbReference>
<protein>
    <submittedName>
        <fullName evidence="2">DUF89 family protein</fullName>
    </submittedName>
</protein>
<dbReference type="PIRSF" id="PIRSF006593">
    <property type="entry name" value="UCP006593"/>
    <property type="match status" value="1"/>
</dbReference>
<dbReference type="Gene3D" id="3.40.50.10880">
    <property type="entry name" value="Uncharacterised protein PF01937, DUF89, domain 3"/>
    <property type="match status" value="1"/>
</dbReference>
<proteinExistence type="predicted"/>
<dbReference type="Gene3D" id="1.10.285.20">
    <property type="entry name" value="Uncharacterised protein PF01937, DUF89, domain 2"/>
    <property type="match status" value="1"/>
</dbReference>
<reference evidence="2" key="1">
    <citation type="journal article" date="2020" name="mSystems">
        <title>Genome- and Community-Level Interaction Insights into Carbon Utilization and Element Cycling Functions of Hydrothermarchaeota in Hydrothermal Sediment.</title>
        <authorList>
            <person name="Zhou Z."/>
            <person name="Liu Y."/>
            <person name="Xu W."/>
            <person name="Pan J."/>
            <person name="Luo Z.H."/>
            <person name="Li M."/>
        </authorList>
    </citation>
    <scope>NUCLEOTIDE SEQUENCE [LARGE SCALE GENOMIC DNA]</scope>
    <source>
        <strain evidence="2">SpSt-1181</strain>
    </source>
</reference>
<dbReference type="SUPFAM" id="SSF111321">
    <property type="entry name" value="AF1104-like"/>
    <property type="match status" value="1"/>
</dbReference>
<dbReference type="AlphaFoldDB" id="A0A831SQY7"/>
<dbReference type="Proteomes" id="UP000886335">
    <property type="component" value="Unassembled WGS sequence"/>
</dbReference>
<feature type="domain" description="Damage-control phosphatase ARMT1-like metal-binding" evidence="1">
    <location>
        <begin position="5"/>
        <end position="274"/>
    </location>
</feature>
<evidence type="ECO:0000313" key="2">
    <source>
        <dbReference type="EMBL" id="HED30213.1"/>
    </source>
</evidence>
<dbReference type="Pfam" id="PF01937">
    <property type="entry name" value="ARMT1-like_dom"/>
    <property type="match status" value="1"/>
</dbReference>